<organism evidence="5 6">
    <name type="scientific">Clostridium boliviensis</name>
    <dbReference type="NCBI Taxonomy" id="318465"/>
    <lineage>
        <taxon>Bacteria</taxon>
        <taxon>Bacillati</taxon>
        <taxon>Bacillota</taxon>
        <taxon>Clostridia</taxon>
        <taxon>Eubacteriales</taxon>
        <taxon>Clostridiaceae</taxon>
        <taxon>Clostridium</taxon>
    </lineage>
</organism>
<evidence type="ECO:0000313" key="6">
    <source>
        <dbReference type="Proteomes" id="UP001276854"/>
    </source>
</evidence>
<dbReference type="Pfam" id="PF00381">
    <property type="entry name" value="PTS-HPr"/>
    <property type="match status" value="1"/>
</dbReference>
<dbReference type="EMBL" id="JAWONS010000002">
    <property type="protein sequence ID" value="MDW2795993.1"/>
    <property type="molecule type" value="Genomic_DNA"/>
</dbReference>
<dbReference type="SUPFAM" id="SSF55594">
    <property type="entry name" value="HPr-like"/>
    <property type="match status" value="1"/>
</dbReference>
<evidence type="ECO:0000259" key="4">
    <source>
        <dbReference type="PROSITE" id="PS51350"/>
    </source>
</evidence>
<comment type="subcellular location">
    <subcellularLocation>
        <location evidence="1">Cytoplasm</location>
    </subcellularLocation>
</comment>
<dbReference type="Proteomes" id="UP001276854">
    <property type="component" value="Unassembled WGS sequence"/>
</dbReference>
<dbReference type="InterPro" id="IPR000032">
    <property type="entry name" value="HPr-like"/>
</dbReference>
<dbReference type="Gene3D" id="3.30.1340.10">
    <property type="entry name" value="HPr-like"/>
    <property type="match status" value="1"/>
</dbReference>
<proteinExistence type="predicted"/>
<gene>
    <name evidence="5" type="ORF">RZO55_00130</name>
</gene>
<keyword evidence="2" id="KW-0963">Cytoplasm</keyword>
<keyword evidence="3" id="KW-0598">Phosphotransferase system</keyword>
<dbReference type="InterPro" id="IPR035895">
    <property type="entry name" value="HPr-like_sf"/>
</dbReference>
<evidence type="ECO:0000256" key="1">
    <source>
        <dbReference type="ARBA" id="ARBA00004496"/>
    </source>
</evidence>
<reference evidence="5 6" key="1">
    <citation type="submission" date="2023-10" db="EMBL/GenBank/DDBJ databases">
        <title>A novel Glycoside Hydrolase 43-Like Enzyme from Clostrdium boliviensis is an Endo-xylanase, and a Candidate for Xylooligosaccharides Production from Different Xylan Substrates.</title>
        <authorList>
            <person name="Alvarez M.T."/>
            <person name="Rocabado-Villegas L.R."/>
            <person name="Salas-Veizaga D.M."/>
            <person name="Linares-Pasten J.A."/>
            <person name="Gudmundsdottir E.E."/>
            <person name="Hreggvidsson G.O."/>
            <person name="Adlercreutz P."/>
            <person name="Nordberg Karlsson E."/>
        </authorList>
    </citation>
    <scope>NUCLEOTIDE SEQUENCE [LARGE SCALE GENOMIC DNA]</scope>
    <source>
        <strain evidence="5 6">E-1</strain>
    </source>
</reference>
<keyword evidence="6" id="KW-1185">Reference proteome</keyword>
<dbReference type="PANTHER" id="PTHR33705:SF2">
    <property type="entry name" value="PHOSPHOCARRIER PROTEIN NPR"/>
    <property type="match status" value="1"/>
</dbReference>
<dbReference type="InterPro" id="IPR050399">
    <property type="entry name" value="HPr"/>
</dbReference>
<dbReference type="NCBIfam" id="TIGR01003">
    <property type="entry name" value="PTS_HPr_family"/>
    <property type="match status" value="1"/>
</dbReference>
<evidence type="ECO:0000256" key="3">
    <source>
        <dbReference type="ARBA" id="ARBA00022683"/>
    </source>
</evidence>
<dbReference type="RefSeq" id="WP_318062274.1">
    <property type="nucleotide sequence ID" value="NZ_JAWONS010000002.1"/>
</dbReference>
<protein>
    <submittedName>
        <fullName evidence="5">HPr family phosphocarrier protein</fullName>
    </submittedName>
</protein>
<name>A0ABU4GEE5_9CLOT</name>
<evidence type="ECO:0000313" key="5">
    <source>
        <dbReference type="EMBL" id="MDW2795993.1"/>
    </source>
</evidence>
<dbReference type="PANTHER" id="PTHR33705">
    <property type="entry name" value="PHOSPHOCARRIER PROTEIN HPR"/>
    <property type="match status" value="1"/>
</dbReference>
<feature type="domain" description="HPr" evidence="4">
    <location>
        <begin position="1"/>
        <end position="85"/>
    </location>
</feature>
<dbReference type="PRINTS" id="PR00107">
    <property type="entry name" value="PHOSPHOCPHPR"/>
</dbReference>
<comment type="caution">
    <text evidence="5">The sequence shown here is derived from an EMBL/GenBank/DDBJ whole genome shotgun (WGS) entry which is preliminary data.</text>
</comment>
<evidence type="ECO:0000256" key="2">
    <source>
        <dbReference type="ARBA" id="ARBA00022490"/>
    </source>
</evidence>
<dbReference type="PROSITE" id="PS51350">
    <property type="entry name" value="PTS_HPR_DOM"/>
    <property type="match status" value="1"/>
</dbReference>
<accession>A0ABU4GEE5</accession>
<sequence length="85" mass="9550">MKKFEYIITERMGIHARAAGMLVKEISVFESSVIIERNGQTADIKRLMALMALGVRCGEKVTFLIEGNDEETAAIKLEAFCRENL</sequence>